<keyword evidence="10" id="KW-1185">Reference proteome</keyword>
<evidence type="ECO:0000259" key="8">
    <source>
        <dbReference type="PROSITE" id="PS50114"/>
    </source>
</evidence>
<dbReference type="EMBL" id="OU015567">
    <property type="protein sequence ID" value="CAG5111348.1"/>
    <property type="molecule type" value="Genomic_DNA"/>
</dbReference>
<evidence type="ECO:0000313" key="9">
    <source>
        <dbReference type="EMBL" id="CAG5111348.1"/>
    </source>
</evidence>
<dbReference type="InterPro" id="IPR013088">
    <property type="entry name" value="Znf_NHR/GATA"/>
</dbReference>
<evidence type="ECO:0000256" key="4">
    <source>
        <dbReference type="ARBA" id="ARBA00022833"/>
    </source>
</evidence>
<evidence type="ECO:0000313" key="10">
    <source>
        <dbReference type="Proteomes" id="UP001158576"/>
    </source>
</evidence>
<feature type="domain" description="GATA-type" evidence="8">
    <location>
        <begin position="352"/>
        <end position="405"/>
    </location>
</feature>
<proteinExistence type="predicted"/>
<reference evidence="9 10" key="1">
    <citation type="submission" date="2021-04" db="EMBL/GenBank/DDBJ databases">
        <authorList>
            <person name="Bliznina A."/>
        </authorList>
    </citation>
    <scope>NUCLEOTIDE SEQUENCE [LARGE SCALE GENOMIC DNA]</scope>
</reference>
<feature type="region of interest" description="Disordered" evidence="7">
    <location>
        <begin position="111"/>
        <end position="191"/>
    </location>
</feature>
<comment type="subcellular location">
    <subcellularLocation>
        <location evidence="1">Nucleus</location>
    </subcellularLocation>
</comment>
<keyword evidence="5" id="KW-0539">Nucleus</keyword>
<dbReference type="SUPFAM" id="SSF57716">
    <property type="entry name" value="Glucocorticoid receptor-like (DNA-binding domain)"/>
    <property type="match status" value="2"/>
</dbReference>
<evidence type="ECO:0000256" key="6">
    <source>
        <dbReference type="PROSITE-ProRule" id="PRU00094"/>
    </source>
</evidence>
<dbReference type="Proteomes" id="UP001158576">
    <property type="component" value="Chromosome 2"/>
</dbReference>
<dbReference type="PROSITE" id="PS50114">
    <property type="entry name" value="GATA_ZN_FINGER_2"/>
    <property type="match status" value="2"/>
</dbReference>
<sequence length="530" mass="56225">MRPPTGCLPALSPRWLTRGASYLVSCCRQLRDSPDNDSQSSMFNGMYGVAGQSSEMAAAVTGAQFPAGYPTGMEGQPGNTGTEQSAYDPYSAASYYQAAAAAQYSSLRWEGDNKESPYSTASAWPKPSTPPTQSPGFYNGQPAETSETYSSPVQPKAVEAKDKVEAPSAVAESATEPVTIPAESEQAQMVPKIENSPDQIKMEHQVPSGSNPNSSLNSAENSLIGANTSSVEQSPTISQASLMPPTSSFPSYYGAMPGQPDFYGMNMNLPNLSDLDRKKMSPPTSLSSLPYPGAQPDNSEGRECVNCGATSTPLWRRDGTGHYLCNACGLYHKMNGHNRPLIKPKKRLSAARRAGTSCSNCHTTQTTLWRRNSNGDPVCNACGLYYKLHGVNRPLTMKKEGIQTRNRKISTKLKKAQKDQRLDSNFRFLDRSLAWGGAYGMAPGAFHPGFPSMAPQHGLPGLPPTSFASPMSGMALPPPPMAHHGAIPSQSSSASASATAAAAAYSGGFSPFWQASSALSPSSPSSMAFG</sequence>
<dbReference type="SMART" id="SM00401">
    <property type="entry name" value="ZnF_GATA"/>
    <property type="match status" value="2"/>
</dbReference>
<dbReference type="PANTHER" id="PTHR10071:SF281">
    <property type="entry name" value="BOX A-BINDING FACTOR-RELATED"/>
    <property type="match status" value="1"/>
</dbReference>
<dbReference type="InterPro" id="IPR000679">
    <property type="entry name" value="Znf_GATA"/>
</dbReference>
<evidence type="ECO:0000256" key="5">
    <source>
        <dbReference type="ARBA" id="ARBA00023242"/>
    </source>
</evidence>
<dbReference type="InterPro" id="IPR039355">
    <property type="entry name" value="Transcription_factor_GATA"/>
</dbReference>
<keyword evidence="2" id="KW-0479">Metal-binding</keyword>
<dbReference type="Gene3D" id="3.30.50.10">
    <property type="entry name" value="Erythroid Transcription Factor GATA-1, subunit A"/>
    <property type="match status" value="2"/>
</dbReference>
<keyword evidence="4" id="KW-0862">Zinc</keyword>
<evidence type="ECO:0000256" key="7">
    <source>
        <dbReference type="SAM" id="MobiDB-lite"/>
    </source>
</evidence>
<feature type="region of interest" description="Disordered" evidence="7">
    <location>
        <begin position="267"/>
        <end position="300"/>
    </location>
</feature>
<dbReference type="CDD" id="cd00202">
    <property type="entry name" value="ZnF_GATA"/>
    <property type="match status" value="2"/>
</dbReference>
<dbReference type="PROSITE" id="PS00344">
    <property type="entry name" value="GATA_ZN_FINGER_1"/>
    <property type="match status" value="2"/>
</dbReference>
<evidence type="ECO:0000256" key="1">
    <source>
        <dbReference type="ARBA" id="ARBA00004123"/>
    </source>
</evidence>
<evidence type="ECO:0000256" key="2">
    <source>
        <dbReference type="ARBA" id="ARBA00022723"/>
    </source>
</evidence>
<dbReference type="Pfam" id="PF00320">
    <property type="entry name" value="GATA"/>
    <property type="match status" value="2"/>
</dbReference>
<accession>A0ABN7T0Q2</accession>
<keyword evidence="3 6" id="KW-0863">Zinc-finger</keyword>
<organism evidence="9 10">
    <name type="scientific">Oikopleura dioica</name>
    <name type="common">Tunicate</name>
    <dbReference type="NCBI Taxonomy" id="34765"/>
    <lineage>
        <taxon>Eukaryota</taxon>
        <taxon>Metazoa</taxon>
        <taxon>Chordata</taxon>
        <taxon>Tunicata</taxon>
        <taxon>Appendicularia</taxon>
        <taxon>Copelata</taxon>
        <taxon>Oikopleuridae</taxon>
        <taxon>Oikopleura</taxon>
    </lineage>
</organism>
<evidence type="ECO:0000256" key="3">
    <source>
        <dbReference type="ARBA" id="ARBA00022771"/>
    </source>
</evidence>
<feature type="compositionally biased region" description="Polar residues" evidence="7">
    <location>
        <begin position="142"/>
        <end position="153"/>
    </location>
</feature>
<dbReference type="PANTHER" id="PTHR10071">
    <property type="entry name" value="TRANSCRIPTION FACTOR GATA FAMILY MEMBER"/>
    <property type="match status" value="1"/>
</dbReference>
<protein>
    <submittedName>
        <fullName evidence="9">Oidioi.mRNA.OKI2018_I69.chr2.g5665.t1.cds</fullName>
    </submittedName>
</protein>
<name>A0ABN7T0Q2_OIKDI</name>
<feature type="domain" description="GATA-type" evidence="8">
    <location>
        <begin position="298"/>
        <end position="352"/>
    </location>
</feature>
<gene>
    <name evidence="9" type="ORF">OKIOD_LOCUS14430</name>
</gene>
<dbReference type="PRINTS" id="PR00619">
    <property type="entry name" value="GATAZNFINGER"/>
</dbReference>
<feature type="compositionally biased region" description="Low complexity" evidence="7">
    <location>
        <begin position="281"/>
        <end position="292"/>
    </location>
</feature>